<keyword evidence="2" id="KW-1185">Reference proteome</keyword>
<dbReference type="AlphaFoldDB" id="L7JT52"/>
<reference evidence="1 2" key="1">
    <citation type="journal article" date="2012" name="PLoS Pathog.">
        <title>The genome of the obligate intracellular parasite Trachipleistophora hominis: new insights into microsporidian genome dynamics and reductive evolution.</title>
        <authorList>
            <person name="Heinz E."/>
            <person name="Williams T.A."/>
            <person name="Nakjang S."/>
            <person name="Noel C.J."/>
            <person name="Swan D.C."/>
            <person name="Goldberg A.V."/>
            <person name="Harris S.R."/>
            <person name="Weinmaier T."/>
            <person name="Markert S."/>
            <person name="Becher D."/>
            <person name="Bernhardt J."/>
            <person name="Dagan T."/>
            <person name="Hacker C."/>
            <person name="Lucocq J.M."/>
            <person name="Schweder T."/>
            <person name="Rattei T."/>
            <person name="Hall N."/>
            <person name="Hirt R.P."/>
            <person name="Embley T.M."/>
        </authorList>
    </citation>
    <scope>NUCLEOTIDE SEQUENCE [LARGE SCALE GENOMIC DNA]</scope>
</reference>
<organism evidence="1 2">
    <name type="scientific">Trachipleistophora hominis</name>
    <name type="common">Microsporidian parasite</name>
    <dbReference type="NCBI Taxonomy" id="72359"/>
    <lineage>
        <taxon>Eukaryota</taxon>
        <taxon>Fungi</taxon>
        <taxon>Fungi incertae sedis</taxon>
        <taxon>Microsporidia</taxon>
        <taxon>Pleistophoridae</taxon>
        <taxon>Trachipleistophora</taxon>
    </lineage>
</organism>
<dbReference type="EMBL" id="JH994096">
    <property type="protein sequence ID" value="ELQ73937.1"/>
    <property type="molecule type" value="Genomic_DNA"/>
</dbReference>
<accession>L7JT52</accession>
<dbReference type="HOGENOM" id="CLU_3130054_0_0_1"/>
<sequence>VLTDERFYTFLASVLRYNNPIGNKNLYSTTLTGGIMVFNENDIRDLNLRM</sequence>
<gene>
    <name evidence="1" type="ORF">THOM_3133</name>
</gene>
<protein>
    <submittedName>
        <fullName evidence="1">Uncharacterized protein</fullName>
    </submittedName>
</protein>
<evidence type="ECO:0000313" key="1">
    <source>
        <dbReference type="EMBL" id="ELQ73937.1"/>
    </source>
</evidence>
<dbReference type="Proteomes" id="UP000011185">
    <property type="component" value="Unassembled WGS sequence"/>
</dbReference>
<proteinExistence type="predicted"/>
<dbReference type="VEuPathDB" id="MicrosporidiaDB:THOM_3133"/>
<dbReference type="InParanoid" id="L7JT52"/>
<name>L7JT52_TRAHO</name>
<evidence type="ECO:0000313" key="2">
    <source>
        <dbReference type="Proteomes" id="UP000011185"/>
    </source>
</evidence>
<feature type="non-terminal residue" evidence="1">
    <location>
        <position position="1"/>
    </location>
</feature>